<reference evidence="3 4" key="1">
    <citation type="submission" date="2024-06" db="EMBL/GenBank/DDBJ databases">
        <title>The Natural Products Discovery Center: Release of the First 8490 Sequenced Strains for Exploring Actinobacteria Biosynthetic Diversity.</title>
        <authorList>
            <person name="Kalkreuter E."/>
            <person name="Kautsar S.A."/>
            <person name="Yang D."/>
            <person name="Bader C.D."/>
            <person name="Teijaro C.N."/>
            <person name="Fluegel L."/>
            <person name="Davis C.M."/>
            <person name="Simpson J.R."/>
            <person name="Lauterbach L."/>
            <person name="Steele A.D."/>
            <person name="Gui C."/>
            <person name="Meng S."/>
            <person name="Li G."/>
            <person name="Viehrig K."/>
            <person name="Ye F."/>
            <person name="Su P."/>
            <person name="Kiefer A.F."/>
            <person name="Nichols A."/>
            <person name="Cepeda A.J."/>
            <person name="Yan W."/>
            <person name="Fan B."/>
            <person name="Jiang Y."/>
            <person name="Adhikari A."/>
            <person name="Zheng C.-J."/>
            <person name="Schuster L."/>
            <person name="Cowan T.M."/>
            <person name="Smanski M.J."/>
            <person name="Chevrette M.G."/>
            <person name="De Carvalho L.P.S."/>
            <person name="Shen B."/>
        </authorList>
    </citation>
    <scope>NUCLEOTIDE SEQUENCE [LARGE SCALE GENOMIC DNA]</scope>
    <source>
        <strain evidence="3 4">NPDC001694</strain>
    </source>
</reference>
<name>A0ABV1TGU4_9ACTN</name>
<evidence type="ECO:0000313" key="4">
    <source>
        <dbReference type="Proteomes" id="UP001490365"/>
    </source>
</evidence>
<feature type="signal peptide" evidence="2">
    <location>
        <begin position="1"/>
        <end position="30"/>
    </location>
</feature>
<evidence type="ECO:0000256" key="2">
    <source>
        <dbReference type="SAM" id="SignalP"/>
    </source>
</evidence>
<keyword evidence="4" id="KW-1185">Reference proteome</keyword>
<proteinExistence type="predicted"/>
<accession>A0ABV1TGU4</accession>
<dbReference type="PROSITE" id="PS51257">
    <property type="entry name" value="PROKAR_LIPOPROTEIN"/>
    <property type="match status" value="1"/>
</dbReference>
<dbReference type="InterPro" id="IPR006311">
    <property type="entry name" value="TAT_signal"/>
</dbReference>
<feature type="compositionally biased region" description="Low complexity" evidence="1">
    <location>
        <begin position="47"/>
        <end position="64"/>
    </location>
</feature>
<comment type="caution">
    <text evidence="3">The sequence shown here is derived from an EMBL/GenBank/DDBJ whole genome shotgun (WGS) entry which is preliminary data.</text>
</comment>
<dbReference type="Proteomes" id="UP001490365">
    <property type="component" value="Unassembled WGS sequence"/>
</dbReference>
<sequence>MSATHRTPAAGRRRLLAAAALALAAATALTGCHDGQGVRDEGPSSSAARVRPGADPARGPAPGSGVRGQPSIRAASTAQ</sequence>
<organism evidence="3 4">
    <name type="scientific">Streptomyces sp. 900105755</name>
    <dbReference type="NCBI Taxonomy" id="3154389"/>
    <lineage>
        <taxon>Bacteria</taxon>
        <taxon>Bacillati</taxon>
        <taxon>Actinomycetota</taxon>
        <taxon>Actinomycetes</taxon>
        <taxon>Kitasatosporales</taxon>
        <taxon>Streptomycetaceae</taxon>
        <taxon>Streptomyces</taxon>
    </lineage>
</organism>
<protein>
    <submittedName>
        <fullName evidence="3">Uncharacterized protein</fullName>
    </submittedName>
</protein>
<evidence type="ECO:0000313" key="3">
    <source>
        <dbReference type="EMBL" id="MER6268767.1"/>
    </source>
</evidence>
<keyword evidence="2" id="KW-0732">Signal</keyword>
<feature type="region of interest" description="Disordered" evidence="1">
    <location>
        <begin position="32"/>
        <end position="79"/>
    </location>
</feature>
<dbReference type="EMBL" id="JBEOZM010000006">
    <property type="protein sequence ID" value="MER6268767.1"/>
    <property type="molecule type" value="Genomic_DNA"/>
</dbReference>
<dbReference type="RefSeq" id="WP_351957369.1">
    <property type="nucleotide sequence ID" value="NZ_JBEOZM010000006.1"/>
</dbReference>
<feature type="chain" id="PRO_5046907729" evidence="2">
    <location>
        <begin position="31"/>
        <end position="79"/>
    </location>
</feature>
<dbReference type="PROSITE" id="PS51318">
    <property type="entry name" value="TAT"/>
    <property type="match status" value="1"/>
</dbReference>
<evidence type="ECO:0000256" key="1">
    <source>
        <dbReference type="SAM" id="MobiDB-lite"/>
    </source>
</evidence>
<gene>
    <name evidence="3" type="ORF">ABT211_15920</name>
</gene>